<accession>A0A7N8YP48</accession>
<protein>
    <recommendedName>
        <fullName evidence="5">G-protein coupled receptors family 2 profile 2 domain-containing protein</fullName>
    </recommendedName>
</protein>
<dbReference type="PANTHER" id="PTHR33444">
    <property type="entry name" value="SI:DKEY-19B23.12-RELATED"/>
    <property type="match status" value="1"/>
</dbReference>
<feature type="transmembrane region" description="Helical" evidence="1">
    <location>
        <begin position="29"/>
        <end position="48"/>
    </location>
</feature>
<dbReference type="GeneTree" id="ENSGT00940000175475"/>
<feature type="chain" id="PRO_5030975117" description="G-protein coupled receptors family 2 profile 2 domain-containing protein" evidence="2">
    <location>
        <begin position="19"/>
        <end position="147"/>
    </location>
</feature>
<evidence type="ECO:0000313" key="4">
    <source>
        <dbReference type="Proteomes" id="UP000261640"/>
    </source>
</evidence>
<organism evidence="3 4">
    <name type="scientific">Mastacembelus armatus</name>
    <name type="common">zig-zag eel</name>
    <dbReference type="NCBI Taxonomy" id="205130"/>
    <lineage>
        <taxon>Eukaryota</taxon>
        <taxon>Metazoa</taxon>
        <taxon>Chordata</taxon>
        <taxon>Craniata</taxon>
        <taxon>Vertebrata</taxon>
        <taxon>Euteleostomi</taxon>
        <taxon>Actinopterygii</taxon>
        <taxon>Neopterygii</taxon>
        <taxon>Teleostei</taxon>
        <taxon>Neoteleostei</taxon>
        <taxon>Acanthomorphata</taxon>
        <taxon>Anabantaria</taxon>
        <taxon>Synbranchiformes</taxon>
        <taxon>Mastacembelidae</taxon>
        <taxon>Mastacembelus</taxon>
    </lineage>
</organism>
<keyword evidence="1" id="KW-1133">Transmembrane helix</keyword>
<evidence type="ECO:0000256" key="1">
    <source>
        <dbReference type="SAM" id="Phobius"/>
    </source>
</evidence>
<feature type="signal peptide" evidence="2">
    <location>
        <begin position="1"/>
        <end position="18"/>
    </location>
</feature>
<feature type="transmembrane region" description="Helical" evidence="1">
    <location>
        <begin position="102"/>
        <end position="122"/>
    </location>
</feature>
<dbReference type="Proteomes" id="UP000261640">
    <property type="component" value="Unplaced"/>
</dbReference>
<name>A0A7N8YP48_9TELE</name>
<proteinExistence type="predicted"/>
<dbReference type="Ensembl" id="ENSMAMT00000041869.1">
    <property type="protein sequence ID" value="ENSMAMP00000066180.1"/>
    <property type="gene ID" value="ENSMAMG00000028270.1"/>
</dbReference>
<keyword evidence="1" id="KW-0472">Membrane</keyword>
<dbReference type="AlphaFoldDB" id="A0A7N8YP48"/>
<keyword evidence="1" id="KW-0812">Transmembrane</keyword>
<dbReference type="PANTHER" id="PTHR33444:SF2">
    <property type="entry name" value="MARVEL DOMAIN-CONTAINING PROTEIN"/>
    <property type="match status" value="1"/>
</dbReference>
<sequence>CLLHVLCRFMNLITLAVSSVTLCPNIPNYLLVLALLPFMCHCCASNAAQPQVPASCFRACLLLLLSWFAFIWLLAGDVWVFSVYQPNYDPTAADGLYCNKTLYTFALWNAVWETLGLGYTLARFCKGLLFSVVLHPAPVHRDVYGHV</sequence>
<keyword evidence="4" id="KW-1185">Reference proteome</keyword>
<reference evidence="3" key="2">
    <citation type="submission" date="2025-09" db="UniProtKB">
        <authorList>
            <consortium name="Ensembl"/>
        </authorList>
    </citation>
    <scope>IDENTIFICATION</scope>
</reference>
<reference evidence="3" key="1">
    <citation type="submission" date="2025-08" db="UniProtKB">
        <authorList>
            <consortium name="Ensembl"/>
        </authorList>
    </citation>
    <scope>IDENTIFICATION</scope>
</reference>
<feature type="transmembrane region" description="Helical" evidence="1">
    <location>
        <begin position="60"/>
        <end position="82"/>
    </location>
</feature>
<evidence type="ECO:0008006" key="5">
    <source>
        <dbReference type="Google" id="ProtNLM"/>
    </source>
</evidence>
<evidence type="ECO:0000313" key="3">
    <source>
        <dbReference type="Ensembl" id="ENSMAMP00000066180.1"/>
    </source>
</evidence>
<dbReference type="InParanoid" id="A0A7N8YP48"/>
<keyword evidence="2" id="KW-0732">Signal</keyword>
<evidence type="ECO:0000256" key="2">
    <source>
        <dbReference type="SAM" id="SignalP"/>
    </source>
</evidence>
<dbReference type="InterPro" id="IPR040350">
    <property type="entry name" value="TMEM272"/>
</dbReference>